<reference evidence="1 2" key="2">
    <citation type="journal article" date="2022" name="Mol. Ecol. Resour.">
        <title>The genomes of chicory, endive, great burdock and yacon provide insights into Asteraceae paleo-polyploidization history and plant inulin production.</title>
        <authorList>
            <person name="Fan W."/>
            <person name="Wang S."/>
            <person name="Wang H."/>
            <person name="Wang A."/>
            <person name="Jiang F."/>
            <person name="Liu H."/>
            <person name="Zhao H."/>
            <person name="Xu D."/>
            <person name="Zhang Y."/>
        </authorList>
    </citation>
    <scope>NUCLEOTIDE SEQUENCE [LARGE SCALE GENOMIC DNA]</scope>
    <source>
        <strain evidence="2">cv. Punajuju</strain>
        <tissue evidence="1">Leaves</tissue>
    </source>
</reference>
<comment type="caution">
    <text evidence="1">The sequence shown here is derived from an EMBL/GenBank/DDBJ whole genome shotgun (WGS) entry which is preliminary data.</text>
</comment>
<evidence type="ECO:0000313" key="2">
    <source>
        <dbReference type="Proteomes" id="UP001055811"/>
    </source>
</evidence>
<gene>
    <name evidence="1" type="ORF">L2E82_13123</name>
</gene>
<evidence type="ECO:0000313" key="1">
    <source>
        <dbReference type="EMBL" id="KAI3783061.1"/>
    </source>
</evidence>
<name>A0ACB9GIZ8_CICIN</name>
<proteinExistence type="predicted"/>
<organism evidence="1 2">
    <name type="scientific">Cichorium intybus</name>
    <name type="common">Chicory</name>
    <dbReference type="NCBI Taxonomy" id="13427"/>
    <lineage>
        <taxon>Eukaryota</taxon>
        <taxon>Viridiplantae</taxon>
        <taxon>Streptophyta</taxon>
        <taxon>Embryophyta</taxon>
        <taxon>Tracheophyta</taxon>
        <taxon>Spermatophyta</taxon>
        <taxon>Magnoliopsida</taxon>
        <taxon>eudicotyledons</taxon>
        <taxon>Gunneridae</taxon>
        <taxon>Pentapetalae</taxon>
        <taxon>asterids</taxon>
        <taxon>campanulids</taxon>
        <taxon>Asterales</taxon>
        <taxon>Asteraceae</taxon>
        <taxon>Cichorioideae</taxon>
        <taxon>Cichorieae</taxon>
        <taxon>Cichoriinae</taxon>
        <taxon>Cichorium</taxon>
    </lineage>
</organism>
<dbReference type="Proteomes" id="UP001055811">
    <property type="component" value="Linkage Group LG02"/>
</dbReference>
<keyword evidence="2" id="KW-1185">Reference proteome</keyword>
<dbReference type="EMBL" id="CM042010">
    <property type="protein sequence ID" value="KAI3783061.1"/>
    <property type="molecule type" value="Genomic_DNA"/>
</dbReference>
<accession>A0ACB9GIZ8</accession>
<sequence>MSDKNCEPNVHTYTVLIDGTCEEKKMDKVRKLLDVMEAKGIVGDNIHKALTLLDKMMKMKLSPSVVTYNLLINGQCKHSHVDNAYQLICLTKENGVVPNEWTYSPPMEALCRRGSVKEAHFLLKENGIKVNEVIYTTLINVHFQTRKADLSMNLFKEMLTKDCLSNYCMDV</sequence>
<protein>
    <submittedName>
        <fullName evidence="1">Uncharacterized protein</fullName>
    </submittedName>
</protein>
<reference evidence="2" key="1">
    <citation type="journal article" date="2022" name="Mol. Ecol. Resour.">
        <title>The genomes of chicory, endive, great burdock and yacon provide insights into Asteraceae palaeo-polyploidization history and plant inulin production.</title>
        <authorList>
            <person name="Fan W."/>
            <person name="Wang S."/>
            <person name="Wang H."/>
            <person name="Wang A."/>
            <person name="Jiang F."/>
            <person name="Liu H."/>
            <person name="Zhao H."/>
            <person name="Xu D."/>
            <person name="Zhang Y."/>
        </authorList>
    </citation>
    <scope>NUCLEOTIDE SEQUENCE [LARGE SCALE GENOMIC DNA]</scope>
    <source>
        <strain evidence="2">cv. Punajuju</strain>
    </source>
</reference>